<dbReference type="EMBL" id="CAJVQC010123224">
    <property type="protein sequence ID" value="CAG8839322.1"/>
    <property type="molecule type" value="Genomic_DNA"/>
</dbReference>
<accession>A0ACA9SGP6</accession>
<proteinExistence type="predicted"/>
<organism evidence="1 2">
    <name type="scientific">Racocetra persica</name>
    <dbReference type="NCBI Taxonomy" id="160502"/>
    <lineage>
        <taxon>Eukaryota</taxon>
        <taxon>Fungi</taxon>
        <taxon>Fungi incertae sedis</taxon>
        <taxon>Mucoromycota</taxon>
        <taxon>Glomeromycotina</taxon>
        <taxon>Glomeromycetes</taxon>
        <taxon>Diversisporales</taxon>
        <taxon>Gigasporaceae</taxon>
        <taxon>Racocetra</taxon>
    </lineage>
</organism>
<comment type="caution">
    <text evidence="1">The sequence shown here is derived from an EMBL/GenBank/DDBJ whole genome shotgun (WGS) entry which is preliminary data.</text>
</comment>
<protein>
    <submittedName>
        <fullName evidence="1">32497_t:CDS:1</fullName>
    </submittedName>
</protein>
<gene>
    <name evidence="1" type="ORF">RPERSI_LOCUS31006</name>
</gene>
<sequence>ITAQAFSEEQLSVTYLQNYFASQEKQYKEELLAEMQQIIENSPLVTQLREENNTLKSFIEGYKLGKEFAKPVQKGQEFEDFVQEKLQEIFSGNDTIENITHARTSGGTRSDILQIIHEGDELEKIAGKIIYEAKNTEK</sequence>
<keyword evidence="2" id="KW-1185">Reference proteome</keyword>
<feature type="non-terminal residue" evidence="1">
    <location>
        <position position="1"/>
    </location>
</feature>
<name>A0ACA9SGP6_9GLOM</name>
<reference evidence="1" key="1">
    <citation type="submission" date="2021-06" db="EMBL/GenBank/DDBJ databases">
        <authorList>
            <person name="Kallberg Y."/>
            <person name="Tangrot J."/>
            <person name="Rosling A."/>
        </authorList>
    </citation>
    <scope>NUCLEOTIDE SEQUENCE</scope>
    <source>
        <strain evidence="1">MA461A</strain>
    </source>
</reference>
<evidence type="ECO:0000313" key="2">
    <source>
        <dbReference type="Proteomes" id="UP000789920"/>
    </source>
</evidence>
<evidence type="ECO:0000313" key="1">
    <source>
        <dbReference type="EMBL" id="CAG8839322.1"/>
    </source>
</evidence>
<dbReference type="Proteomes" id="UP000789920">
    <property type="component" value="Unassembled WGS sequence"/>
</dbReference>